<feature type="domain" description="Homologous recombination OB-fold protein OB-fold" evidence="1">
    <location>
        <begin position="192"/>
        <end position="276"/>
    </location>
</feature>
<dbReference type="InterPro" id="IPR058570">
    <property type="entry name" value="HROB_OB"/>
</dbReference>
<comment type="caution">
    <text evidence="2">The sequence shown here is derived from an EMBL/GenBank/DDBJ whole genome shotgun (WGS) entry which is preliminary data.</text>
</comment>
<dbReference type="Proteomes" id="UP000814243">
    <property type="component" value="Unassembled WGS sequence"/>
</dbReference>
<dbReference type="Pfam" id="PF15072">
    <property type="entry name" value="HROB"/>
    <property type="match status" value="1"/>
</dbReference>
<organism evidence="2 3">
    <name type="scientific">Spodoptera exigua</name>
    <name type="common">Beet armyworm</name>
    <name type="synonym">Noctua fulgens</name>
    <dbReference type="NCBI Taxonomy" id="7107"/>
    <lineage>
        <taxon>Eukaryota</taxon>
        <taxon>Metazoa</taxon>
        <taxon>Ecdysozoa</taxon>
        <taxon>Arthropoda</taxon>
        <taxon>Hexapoda</taxon>
        <taxon>Insecta</taxon>
        <taxon>Pterygota</taxon>
        <taxon>Neoptera</taxon>
        <taxon>Endopterygota</taxon>
        <taxon>Lepidoptera</taxon>
        <taxon>Glossata</taxon>
        <taxon>Ditrysia</taxon>
        <taxon>Noctuoidea</taxon>
        <taxon>Noctuidae</taxon>
        <taxon>Amphipyrinae</taxon>
        <taxon>Spodoptera</taxon>
    </lineage>
</organism>
<proteinExistence type="predicted"/>
<dbReference type="PANTHER" id="PTHR14523">
    <property type="entry name" value="UNCHARACTERIZED PROTEIN C17ORF53 HOMOLOG"/>
    <property type="match status" value="1"/>
</dbReference>
<evidence type="ECO:0000313" key="3">
    <source>
        <dbReference type="Proteomes" id="UP000814243"/>
    </source>
</evidence>
<dbReference type="AlphaFoldDB" id="A0A922MNG5"/>
<evidence type="ECO:0000313" key="2">
    <source>
        <dbReference type="EMBL" id="KAH9639307.1"/>
    </source>
</evidence>
<evidence type="ECO:0000259" key="1">
    <source>
        <dbReference type="Pfam" id="PF15072"/>
    </source>
</evidence>
<dbReference type="EMBL" id="JACEFF010000345">
    <property type="protein sequence ID" value="KAH9639307.1"/>
    <property type="molecule type" value="Genomic_DNA"/>
</dbReference>
<protein>
    <recommendedName>
        <fullName evidence="1">Homologous recombination OB-fold protein OB-fold domain-containing protein</fullName>
    </recommendedName>
</protein>
<dbReference type="InterPro" id="IPR028045">
    <property type="entry name" value="HROB"/>
</dbReference>
<gene>
    <name evidence="2" type="ORF">HF086_012917</name>
</gene>
<dbReference type="PANTHER" id="PTHR14523:SF1">
    <property type="entry name" value="HOMOLOGOUS RECOMBINATION OB-FOLD PROTEIN"/>
    <property type="match status" value="1"/>
</dbReference>
<accession>A0A922MNG5</accession>
<name>A0A922MNG5_SPOEX</name>
<reference evidence="2" key="1">
    <citation type="journal article" date="2021" name="G3 (Bethesda)">
        <title>Genome and transcriptome analysis of the beet armyworm Spodoptera exigua reveals targets for pest control. .</title>
        <authorList>
            <person name="Simon S."/>
            <person name="Breeschoten T."/>
            <person name="Jansen H.J."/>
            <person name="Dirks R.P."/>
            <person name="Schranz M.E."/>
            <person name="Ros V.I.D."/>
        </authorList>
    </citation>
    <scope>NUCLEOTIDE SEQUENCE</scope>
    <source>
        <strain evidence="2">TB_SE_WUR_2020</strain>
    </source>
</reference>
<sequence>MFESDDYDQVLSQFEFPEDVLAVNTNNVESKCGSKNTNVDVKNDAVHNLQTNGAQVLKLNENIPKSIELLVRNNENIVNNSKENVKNANSVVSPKHTKRKMINSYFDHKSKRKFPGPAGLLTGGFEENENICQIELLSQDVDFTQNSLRGDLFESPLWVRLLDDLKSWNLHDVDSIKTVKQQAMSGNLRRRKAHTITAFVETVDRSATDPLIIMRDTTGNIKGTLHRDAWSSFSKYIASEYCAFILWKPTILTTGSAFKKHYLNITLSNILAVYSSTVLADDAEAKPLPDGYTIVYEEDYTVIKTEKNLKNIGEQWKLNLRSSTNETVTNGFDSNTSDLLEELDTIFSDDVF</sequence>
<dbReference type="GO" id="GO:0000725">
    <property type="term" value="P:recombinational repair"/>
    <property type="evidence" value="ECO:0007669"/>
    <property type="project" value="InterPro"/>
</dbReference>